<evidence type="ECO:0000313" key="2">
    <source>
        <dbReference type="Proteomes" id="UP000013111"/>
    </source>
</evidence>
<comment type="caution">
    <text evidence="1">The sequence shown here is derived from an EMBL/GenBank/DDBJ whole genome shotgun (WGS) entry which is preliminary data.</text>
</comment>
<evidence type="ECO:0000313" key="1">
    <source>
        <dbReference type="EMBL" id="CCO94423.1"/>
    </source>
</evidence>
<dbReference type="Gene3D" id="3.40.640.10">
    <property type="entry name" value="Type I PLP-dependent aspartate aminotransferase-like (Major domain)"/>
    <property type="match status" value="1"/>
</dbReference>
<dbReference type="Gene3D" id="3.90.1150.170">
    <property type="match status" value="1"/>
</dbReference>
<dbReference type="InterPro" id="IPR015424">
    <property type="entry name" value="PyrdxlP-dep_Trfase"/>
</dbReference>
<proteinExistence type="predicted"/>
<gene>
    <name evidence="1" type="ORF">BN437_2505</name>
</gene>
<organism evidence="1 2">
    <name type="scientific">Erwinia amylovora NBRC 12687 = CFBP 1232</name>
    <dbReference type="NCBI Taxonomy" id="1219359"/>
    <lineage>
        <taxon>Bacteria</taxon>
        <taxon>Pseudomonadati</taxon>
        <taxon>Pseudomonadota</taxon>
        <taxon>Gammaproteobacteria</taxon>
        <taxon>Enterobacterales</taxon>
        <taxon>Erwiniaceae</taxon>
        <taxon>Erwinia</taxon>
    </lineage>
</organism>
<name>A0A830ZUF8_ERWAM</name>
<dbReference type="SUPFAM" id="SSF53383">
    <property type="entry name" value="PLP-dependent transferases"/>
    <property type="match status" value="1"/>
</dbReference>
<dbReference type="EMBL" id="CAPB01000024">
    <property type="protein sequence ID" value="CCO94423.1"/>
    <property type="molecule type" value="Genomic_DNA"/>
</dbReference>
<accession>A0A830ZUF8</accession>
<reference evidence="1 2" key="1">
    <citation type="submission" date="2012-11" db="EMBL/GenBank/DDBJ databases">
        <authorList>
            <person name="Linke B."/>
        </authorList>
    </citation>
    <scope>NUCLEOTIDE SEQUENCE [LARGE SCALE GENOMIC DNA]</scope>
    <source>
        <strain evidence="2">CFBP 1232</strain>
    </source>
</reference>
<reference evidence="1 2" key="2">
    <citation type="submission" date="2013-04" db="EMBL/GenBank/DDBJ databases">
        <title>Comparative genomics of 12 strains of Erwinia amylovora identifies a pan-genome with a large conserved core and provides insights into host specificity.</title>
        <authorList>
            <person name="Mann R.A."/>
            <person name="Smits T.H.M."/>
            <person name="Buehlmann A."/>
            <person name="Blom J."/>
            <person name="Goesmann A."/>
            <person name="Frey J.E."/>
            <person name="Plummer K.M."/>
            <person name="Beer S.V."/>
            <person name="Luck J."/>
            <person name="Duffy B."/>
            <person name="Rodoni B."/>
        </authorList>
    </citation>
    <scope>NUCLEOTIDE SEQUENCE [LARGE SCALE GENOMIC DNA]</scope>
    <source>
        <strain evidence="2">CFBP 1232</strain>
    </source>
</reference>
<protein>
    <submittedName>
        <fullName evidence="1">Uncharacterized protein</fullName>
    </submittedName>
</protein>
<dbReference type="Proteomes" id="UP000013111">
    <property type="component" value="Unassembled WGS sequence"/>
</dbReference>
<dbReference type="AlphaFoldDB" id="A0A830ZUF8"/>
<dbReference type="InterPro" id="IPR015421">
    <property type="entry name" value="PyrdxlP-dep_Trfase_major"/>
</dbReference>
<sequence length="106" mass="11729">MAQPVMLNCPTRWRSTFGAIRPQSGHFLFNMVTVPGLQAIAATWLTTACNANSLMDVFAGESLLFEQKVARCIVRWAGWPQAMGISRSGGKLTFRYAIKSAKPHRT</sequence>